<organism evidence="3 4">
    <name type="scientific">Flavonifractor plautii 1_3_50AFAA</name>
    <dbReference type="NCBI Taxonomy" id="742738"/>
    <lineage>
        <taxon>Bacteria</taxon>
        <taxon>Bacillati</taxon>
        <taxon>Bacillota</taxon>
        <taxon>Clostridia</taxon>
        <taxon>Eubacteriales</taxon>
        <taxon>Oscillospiraceae</taxon>
        <taxon>Flavonifractor</taxon>
    </lineage>
</organism>
<evidence type="ECO:0000313" key="3">
    <source>
        <dbReference type="EMBL" id="KGF56248.1"/>
    </source>
</evidence>
<accession>A0A096BA06</accession>
<proteinExistence type="predicted"/>
<dbReference type="RefSeq" id="WP_009256656.1">
    <property type="nucleotide sequence ID" value="NZ_KN174162.1"/>
</dbReference>
<dbReference type="InterPro" id="IPR058279">
    <property type="entry name" value="DUF7973"/>
</dbReference>
<dbReference type="HOGENOM" id="CLU_077325_0_0_9"/>
<sequence length="304" mass="30518">MDILALIAAFGGGIIGAYMGALPAFIMTGIYALVGGVLTAAGVGGDVAVNYLAFGSFVGPHIAFAGGVAAAGYAGRKGKLASGTDILSSLNGLGEPDVLLVGGIFGVLGFLIHYCIGLLPVIGSAGPATTDLPGITVFILAVVTRLAFGKTGLTGKYTGSGKREWFATGKGFVYNVVLGGGIGIVVSFIAAFLYENEFTAAFSIFPIVCFGFAAITLIFTQTGFATPATHHIFLPSGLAAVAGITAWGPAGALLGVLFGILGSLLGDLVGKSLNSHCDTHIDPPATTIFILTIVINAVSSVINA</sequence>
<keyword evidence="1" id="KW-0812">Transmembrane</keyword>
<keyword evidence="4" id="KW-1185">Reference proteome</keyword>
<feature type="transmembrane region" description="Helical" evidence="1">
    <location>
        <begin position="48"/>
        <end position="74"/>
    </location>
</feature>
<feature type="domain" description="DUF7973" evidence="2">
    <location>
        <begin position="182"/>
        <end position="298"/>
    </location>
</feature>
<dbReference type="Pfam" id="PF25928">
    <property type="entry name" value="DUF7973"/>
    <property type="match status" value="2"/>
</dbReference>
<keyword evidence="1" id="KW-0472">Membrane</keyword>
<feature type="transmembrane region" description="Helical" evidence="1">
    <location>
        <begin position="98"/>
        <end position="122"/>
    </location>
</feature>
<feature type="transmembrane region" description="Helical" evidence="1">
    <location>
        <begin position="285"/>
        <end position="302"/>
    </location>
</feature>
<comment type="caution">
    <text evidence="3">The sequence shown here is derived from an EMBL/GenBank/DDBJ whole genome shotgun (WGS) entry which is preliminary data.</text>
</comment>
<feature type="transmembrane region" description="Helical" evidence="1">
    <location>
        <begin position="232"/>
        <end position="265"/>
    </location>
</feature>
<dbReference type="Proteomes" id="UP000029585">
    <property type="component" value="Unassembled WGS sequence"/>
</dbReference>
<evidence type="ECO:0000259" key="2">
    <source>
        <dbReference type="Pfam" id="PF25928"/>
    </source>
</evidence>
<feature type="transmembrane region" description="Helical" evidence="1">
    <location>
        <begin position="173"/>
        <end position="194"/>
    </location>
</feature>
<dbReference type="eggNOG" id="ENOG502ZYP7">
    <property type="taxonomic scope" value="Bacteria"/>
</dbReference>
<feature type="transmembrane region" description="Helical" evidence="1">
    <location>
        <begin position="134"/>
        <end position="153"/>
    </location>
</feature>
<reference evidence="3 4" key="1">
    <citation type="submission" date="2011-08" db="EMBL/GenBank/DDBJ databases">
        <title>The Genome Sequence of Clostridium orbiscindens 1_3_50AFAA.</title>
        <authorList>
            <consortium name="The Broad Institute Genome Sequencing Platform"/>
            <person name="Earl A."/>
            <person name="Ward D."/>
            <person name="Feldgarden M."/>
            <person name="Gevers D."/>
            <person name="Daigneault M."/>
            <person name="Strauss J."/>
            <person name="Allen-Vercoe E."/>
            <person name="Young S.K."/>
            <person name="Zeng Q."/>
            <person name="Gargeya S."/>
            <person name="Fitzgerald M."/>
            <person name="Haas B."/>
            <person name="Abouelleil A."/>
            <person name="Alvarado L."/>
            <person name="Arachchi H.M."/>
            <person name="Berlin A."/>
            <person name="Brown A."/>
            <person name="Chapman S.B."/>
            <person name="Chen Z."/>
            <person name="Dunbar C."/>
            <person name="Freedman E."/>
            <person name="Gearin G."/>
            <person name="Gellesch M."/>
            <person name="Goldberg J."/>
            <person name="Griggs A."/>
            <person name="Gujja S."/>
            <person name="Heiman D."/>
            <person name="Howarth C."/>
            <person name="Larson L."/>
            <person name="Lui A."/>
            <person name="MacDonald P.J.P."/>
            <person name="Montmayeur A."/>
            <person name="Murphy C."/>
            <person name="Neiman D."/>
            <person name="Pearson M."/>
            <person name="Priest M."/>
            <person name="Roberts A."/>
            <person name="Saif S."/>
            <person name="Shea T."/>
            <person name="Shenoy N."/>
            <person name="Sisk P."/>
            <person name="Stolte C."/>
            <person name="Sykes S."/>
            <person name="Wortman J."/>
            <person name="Nusbaum C."/>
            <person name="Birren B."/>
        </authorList>
    </citation>
    <scope>NUCLEOTIDE SEQUENCE [LARGE SCALE GENOMIC DNA]</scope>
    <source>
        <strain evidence="3 4">1_3_50AFAA</strain>
    </source>
</reference>
<feature type="domain" description="DUF7973" evidence="2">
    <location>
        <begin position="3"/>
        <end position="150"/>
    </location>
</feature>
<dbReference type="AlphaFoldDB" id="A0A096BA06"/>
<dbReference type="EMBL" id="ADLO01000045">
    <property type="protein sequence ID" value="KGF56248.1"/>
    <property type="molecule type" value="Genomic_DNA"/>
</dbReference>
<protein>
    <recommendedName>
        <fullName evidence="2">DUF7973 domain-containing protein</fullName>
    </recommendedName>
</protein>
<keyword evidence="1" id="KW-1133">Transmembrane helix</keyword>
<name>A0A096BA06_FLAPL</name>
<evidence type="ECO:0000256" key="1">
    <source>
        <dbReference type="SAM" id="Phobius"/>
    </source>
</evidence>
<evidence type="ECO:0000313" key="4">
    <source>
        <dbReference type="Proteomes" id="UP000029585"/>
    </source>
</evidence>
<feature type="transmembrane region" description="Helical" evidence="1">
    <location>
        <begin position="200"/>
        <end position="220"/>
    </location>
</feature>
<gene>
    <name evidence="3" type="ORF">HMPREF9460_01163</name>
</gene>
<dbReference type="PATRIC" id="fig|742738.3.peg.1205"/>